<evidence type="ECO:0000259" key="2">
    <source>
        <dbReference type="PROSITE" id="PS50015"/>
    </source>
</evidence>
<dbReference type="PANTHER" id="PTHR15541">
    <property type="entry name" value="GRANULYSIN RELATED"/>
    <property type="match status" value="1"/>
</dbReference>
<dbReference type="Gene3D" id="1.10.225.10">
    <property type="entry name" value="Saposin-like"/>
    <property type="match status" value="1"/>
</dbReference>
<accession>A0A7L2UTL7</accession>
<dbReference type="SMART" id="SM00741">
    <property type="entry name" value="SapB"/>
    <property type="match status" value="1"/>
</dbReference>
<feature type="non-terminal residue" evidence="3">
    <location>
        <position position="1"/>
    </location>
</feature>
<feature type="domain" description="Saposin B-type" evidence="2">
    <location>
        <begin position="7"/>
        <end position="86"/>
    </location>
</feature>
<dbReference type="Proteomes" id="UP000528411">
    <property type="component" value="Unassembled WGS sequence"/>
</dbReference>
<sequence>DVMALGRGKKCRLCTKILDKVKAIAGDDPDEAAVDAALGKVCRALGKSLGRVCKRLVKKYRDQITEALQNGNQAQDTCAAIGFCKA</sequence>
<dbReference type="GO" id="GO:0031640">
    <property type="term" value="P:killing of cells of another organism"/>
    <property type="evidence" value="ECO:0007669"/>
    <property type="project" value="TreeGrafter"/>
</dbReference>
<dbReference type="GO" id="GO:0042742">
    <property type="term" value="P:defense response to bacterium"/>
    <property type="evidence" value="ECO:0007669"/>
    <property type="project" value="InterPro"/>
</dbReference>
<dbReference type="InterPro" id="IPR008139">
    <property type="entry name" value="SaposinB_dom"/>
</dbReference>
<dbReference type="InterPro" id="IPR038847">
    <property type="entry name" value="Granulysin-like"/>
</dbReference>
<organism evidence="3 4">
    <name type="scientific">Balaeniceps rex</name>
    <name type="common">Shoebill</name>
    <dbReference type="NCBI Taxonomy" id="33584"/>
    <lineage>
        <taxon>Eukaryota</taxon>
        <taxon>Metazoa</taxon>
        <taxon>Chordata</taxon>
        <taxon>Craniata</taxon>
        <taxon>Vertebrata</taxon>
        <taxon>Euteleostomi</taxon>
        <taxon>Archelosauria</taxon>
        <taxon>Archosauria</taxon>
        <taxon>Dinosauria</taxon>
        <taxon>Saurischia</taxon>
        <taxon>Theropoda</taxon>
        <taxon>Coelurosauria</taxon>
        <taxon>Aves</taxon>
        <taxon>Neognathae</taxon>
        <taxon>Neoaves</taxon>
        <taxon>Aequornithes</taxon>
        <taxon>Pelecaniformes</taxon>
        <taxon>Balaenicipitidae</taxon>
        <taxon>Balaeniceps</taxon>
    </lineage>
</organism>
<dbReference type="GO" id="GO:0044194">
    <property type="term" value="C:cytolytic granule"/>
    <property type="evidence" value="ECO:0007669"/>
    <property type="project" value="TreeGrafter"/>
</dbReference>
<dbReference type="InterPro" id="IPR008138">
    <property type="entry name" value="SapB_2"/>
</dbReference>
<dbReference type="Pfam" id="PF03489">
    <property type="entry name" value="SapB_2"/>
    <property type="match status" value="1"/>
</dbReference>
<comment type="caution">
    <text evidence="3">The sequence shown here is derived from an EMBL/GenBank/DDBJ whole genome shotgun (WGS) entry which is preliminary data.</text>
</comment>
<dbReference type="OrthoDB" id="69496at2759"/>
<dbReference type="PANTHER" id="PTHR15541:SF2">
    <property type="entry name" value="GRANULYSIN"/>
    <property type="match status" value="1"/>
</dbReference>
<dbReference type="AlphaFoldDB" id="A0A7L2UTL7"/>
<keyword evidence="4" id="KW-1185">Reference proteome</keyword>
<reference evidence="3 4" key="1">
    <citation type="submission" date="2019-09" db="EMBL/GenBank/DDBJ databases">
        <title>Bird 10,000 Genomes (B10K) Project - Family phase.</title>
        <authorList>
            <person name="Zhang G."/>
        </authorList>
    </citation>
    <scope>NUCLEOTIDE SEQUENCE [LARGE SCALE GENOMIC DNA]</scope>
    <source>
        <strain evidence="3">B10K-DU-012-56</strain>
    </source>
</reference>
<name>A0A7L2UTL7_BALRX</name>
<proteinExistence type="predicted"/>
<dbReference type="EMBL" id="VYZW01056120">
    <property type="protein sequence ID" value="NXS49196.1"/>
    <property type="molecule type" value="Genomic_DNA"/>
</dbReference>
<feature type="non-terminal residue" evidence="3">
    <location>
        <position position="86"/>
    </location>
</feature>
<dbReference type="InterPro" id="IPR011001">
    <property type="entry name" value="Saposin-like"/>
</dbReference>
<evidence type="ECO:0000313" key="4">
    <source>
        <dbReference type="Proteomes" id="UP000528411"/>
    </source>
</evidence>
<gene>
    <name evidence="3" type="primary">Nkl</name>
    <name evidence="3" type="ORF">BALREX_R03697</name>
</gene>
<evidence type="ECO:0000256" key="1">
    <source>
        <dbReference type="ARBA" id="ARBA00023157"/>
    </source>
</evidence>
<dbReference type="PROSITE" id="PS50015">
    <property type="entry name" value="SAP_B"/>
    <property type="match status" value="1"/>
</dbReference>
<dbReference type="GO" id="GO:0061844">
    <property type="term" value="P:antimicrobial humoral immune response mediated by antimicrobial peptide"/>
    <property type="evidence" value="ECO:0007669"/>
    <property type="project" value="TreeGrafter"/>
</dbReference>
<keyword evidence="1" id="KW-1015">Disulfide bond</keyword>
<dbReference type="SUPFAM" id="SSF47862">
    <property type="entry name" value="Saposin"/>
    <property type="match status" value="1"/>
</dbReference>
<evidence type="ECO:0000313" key="3">
    <source>
        <dbReference type="EMBL" id="NXS49196.1"/>
    </source>
</evidence>
<protein>
    <submittedName>
        <fullName evidence="3">NKL protein</fullName>
    </submittedName>
</protein>